<dbReference type="Pfam" id="PF07859">
    <property type="entry name" value="Abhydrolase_3"/>
    <property type="match status" value="1"/>
</dbReference>
<feature type="domain" description="Alpha/beta hydrolase fold-3" evidence="2">
    <location>
        <begin position="149"/>
        <end position="349"/>
    </location>
</feature>
<dbReference type="PANTHER" id="PTHR48081:SF8">
    <property type="entry name" value="ALPHA_BETA HYDROLASE FOLD-3 DOMAIN-CONTAINING PROTEIN-RELATED"/>
    <property type="match status" value="1"/>
</dbReference>
<dbReference type="InterPro" id="IPR029058">
    <property type="entry name" value="AB_hydrolase_fold"/>
</dbReference>
<dbReference type="InterPro" id="IPR050300">
    <property type="entry name" value="GDXG_lipolytic_enzyme"/>
</dbReference>
<dbReference type="Gene3D" id="3.40.50.1820">
    <property type="entry name" value="alpha/beta hydrolase"/>
    <property type="match status" value="1"/>
</dbReference>
<protein>
    <submittedName>
        <fullName evidence="3">Alpha/beta hydrolase</fullName>
    </submittedName>
</protein>
<dbReference type="Proteomes" id="UP000265581">
    <property type="component" value="Unassembled WGS sequence"/>
</dbReference>
<dbReference type="EMBL" id="QUBR01000003">
    <property type="protein sequence ID" value="REK68893.1"/>
    <property type="molecule type" value="Genomic_DNA"/>
</dbReference>
<proteinExistence type="predicted"/>
<evidence type="ECO:0000313" key="3">
    <source>
        <dbReference type="EMBL" id="REK68893.1"/>
    </source>
</evidence>
<keyword evidence="1 3" id="KW-0378">Hydrolase</keyword>
<evidence type="ECO:0000259" key="2">
    <source>
        <dbReference type="Pfam" id="PF07859"/>
    </source>
</evidence>
<accession>A0A371NYW9</accession>
<dbReference type="GO" id="GO:0016787">
    <property type="term" value="F:hydrolase activity"/>
    <property type="evidence" value="ECO:0007669"/>
    <property type="project" value="UniProtKB-KW"/>
</dbReference>
<comment type="caution">
    <text evidence="3">The sequence shown here is derived from an EMBL/GenBank/DDBJ whole genome shotgun (WGS) entry which is preliminary data.</text>
</comment>
<dbReference type="SUPFAM" id="SSF53474">
    <property type="entry name" value="alpha/beta-Hydrolases"/>
    <property type="match status" value="1"/>
</dbReference>
<sequence length="380" mass="40903">MFVPSRTDEPVRVAGTMTAPDGQYVAPHGVIGERQHEDVGRELGIAGRPPGVTCRGVLTDDGSTTRRRLMDHAPLDPEVAMIFASLGPRVPLSEVSAEKMRADMRAAVDSFTRDAEPISVAHVTDDIVPGRHGDIRVRVYRPDVPTAVVVFMHGGSWIAGDIETSDLVTRRISRDTGAVVVSVDYRMLPEHPFPAPLDDTYDAVVWARAMHPDVPLIVAGDSAGGTLSACVALRSRDERGPRIDGQVLIYPAIDDDIDTPSMVGLDARLGDRRDLAHVLRQYASTGAAVGSPYAVPGRAASLAHLPPAIMVIPGHDGLRSAEEEYVSRLREAGVPVVVQLDLELAHSWIDYAPRVAAADRAFTRLTDHINKLIGDVGASR</sequence>
<organism evidence="3 4">
    <name type="scientific">Aeromicrobium endophyticum</name>
    <dbReference type="NCBI Taxonomy" id="2292704"/>
    <lineage>
        <taxon>Bacteria</taxon>
        <taxon>Bacillati</taxon>
        <taxon>Actinomycetota</taxon>
        <taxon>Actinomycetes</taxon>
        <taxon>Propionibacteriales</taxon>
        <taxon>Nocardioidaceae</taxon>
        <taxon>Aeromicrobium</taxon>
    </lineage>
</organism>
<reference evidence="3 4" key="1">
    <citation type="submission" date="2018-08" db="EMBL/GenBank/DDBJ databases">
        <title>Aeromicrobium sp. M2KJ-4, whole genome shotgun sequence.</title>
        <authorList>
            <person name="Tuo L."/>
        </authorList>
    </citation>
    <scope>NUCLEOTIDE SEQUENCE [LARGE SCALE GENOMIC DNA]</scope>
    <source>
        <strain evidence="3 4">M2KJ-4</strain>
    </source>
</reference>
<name>A0A371NYW9_9ACTN</name>
<dbReference type="InterPro" id="IPR013094">
    <property type="entry name" value="AB_hydrolase_3"/>
</dbReference>
<gene>
    <name evidence="3" type="ORF">DX116_18710</name>
</gene>
<keyword evidence="4" id="KW-1185">Reference proteome</keyword>
<dbReference type="AlphaFoldDB" id="A0A371NYW9"/>
<dbReference type="PANTHER" id="PTHR48081">
    <property type="entry name" value="AB HYDROLASE SUPERFAMILY PROTEIN C4A8.06C"/>
    <property type="match status" value="1"/>
</dbReference>
<evidence type="ECO:0000256" key="1">
    <source>
        <dbReference type="ARBA" id="ARBA00022801"/>
    </source>
</evidence>
<evidence type="ECO:0000313" key="4">
    <source>
        <dbReference type="Proteomes" id="UP000265581"/>
    </source>
</evidence>